<dbReference type="EMBL" id="AP018227">
    <property type="protein sequence ID" value="BAY80864.1"/>
    <property type="molecule type" value="Genomic_DNA"/>
</dbReference>
<reference evidence="3 4" key="1">
    <citation type="submission" date="2017-06" db="EMBL/GenBank/DDBJ databases">
        <title>Genome sequencing of cyanobaciteial culture collection at National Institute for Environmental Studies (NIES).</title>
        <authorList>
            <person name="Hirose Y."/>
            <person name="Shimura Y."/>
            <person name="Fujisawa T."/>
            <person name="Nakamura Y."/>
            <person name="Kawachi M."/>
        </authorList>
    </citation>
    <scope>NUCLEOTIDE SEQUENCE [LARGE SCALE GENOMIC DNA]</scope>
    <source>
        <strain evidence="3 4">NIES-267</strain>
    </source>
</reference>
<dbReference type="NCBIfam" id="TIGR00696">
    <property type="entry name" value="wecG_tagA_cpsF"/>
    <property type="match status" value="1"/>
</dbReference>
<sequence length="269" mass="31067">MTTNNIYTHQFDEIELLGTKFHKVRVQELINFIVKSAAINRKTLVGNVNVRAMNFACEMPWYKDFINRSDLVFCDGFGVLMGAKMCGCGVKSEHRMTCPDYIENLAISCDKNNVSLYLLAGKPGVVDKAITKLKVIAPNLKVKGHHGYFHKSGIENEYVVDEINQFQPDILYVGFGMPLQERWIIDNFDSINAKVFLPLGACLDFYTGAVYRGPRWMTSRGLEWLSRMFTEPKRLWQRYVVGNPLFFYRLIKERFAKRFKKNSKPSSIY</sequence>
<accession>A0A1Z4LI49</accession>
<gene>
    <name evidence="3" type="ORF">NIES267_03290</name>
</gene>
<dbReference type="PANTHER" id="PTHR34136:SF1">
    <property type="entry name" value="UDP-N-ACETYL-D-MANNOSAMINURONIC ACID TRANSFERASE"/>
    <property type="match status" value="1"/>
</dbReference>
<dbReference type="CDD" id="cd06533">
    <property type="entry name" value="Glyco_transf_WecG_TagA"/>
    <property type="match status" value="1"/>
</dbReference>
<dbReference type="OrthoDB" id="9771846at2"/>
<keyword evidence="1" id="KW-0328">Glycosyltransferase</keyword>
<dbReference type="Proteomes" id="UP000218418">
    <property type="component" value="Chromosome"/>
</dbReference>
<protein>
    <submittedName>
        <fullName evidence="3">Glycosyl transferase, WecB/TagA/CpsF family protein</fullName>
    </submittedName>
</protein>
<dbReference type="AlphaFoldDB" id="A0A1Z4LI49"/>
<dbReference type="GO" id="GO:0016758">
    <property type="term" value="F:hexosyltransferase activity"/>
    <property type="evidence" value="ECO:0007669"/>
    <property type="project" value="TreeGrafter"/>
</dbReference>
<dbReference type="PANTHER" id="PTHR34136">
    <property type="match status" value="1"/>
</dbReference>
<evidence type="ECO:0000256" key="1">
    <source>
        <dbReference type="ARBA" id="ARBA00022676"/>
    </source>
</evidence>
<evidence type="ECO:0000256" key="2">
    <source>
        <dbReference type="ARBA" id="ARBA00022679"/>
    </source>
</evidence>
<evidence type="ECO:0000313" key="3">
    <source>
        <dbReference type="EMBL" id="BAY80864.1"/>
    </source>
</evidence>
<organism evidence="3 4">
    <name type="scientific">Calothrix parasitica NIES-267</name>
    <dbReference type="NCBI Taxonomy" id="1973488"/>
    <lineage>
        <taxon>Bacteria</taxon>
        <taxon>Bacillati</taxon>
        <taxon>Cyanobacteriota</taxon>
        <taxon>Cyanophyceae</taxon>
        <taxon>Nostocales</taxon>
        <taxon>Calotrichaceae</taxon>
        <taxon>Calothrix</taxon>
    </lineage>
</organism>
<evidence type="ECO:0000313" key="4">
    <source>
        <dbReference type="Proteomes" id="UP000218418"/>
    </source>
</evidence>
<dbReference type="InterPro" id="IPR004629">
    <property type="entry name" value="WecG_TagA_CpsF"/>
</dbReference>
<name>A0A1Z4LI49_9CYAN</name>
<proteinExistence type="predicted"/>
<keyword evidence="4" id="KW-1185">Reference proteome</keyword>
<dbReference type="Pfam" id="PF03808">
    <property type="entry name" value="Glyco_tran_WecG"/>
    <property type="match status" value="1"/>
</dbReference>
<keyword evidence="2 3" id="KW-0808">Transferase</keyword>